<keyword evidence="7" id="KW-0663">Pyridoxal phosphate</keyword>
<dbReference type="Gene3D" id="3.40.640.10">
    <property type="entry name" value="Type I PLP-dependent aspartate aminotransferase-like (Major domain)"/>
    <property type="match status" value="1"/>
</dbReference>
<comment type="similarity">
    <text evidence="3">Belongs to the class-V pyridoxal-phosphate-dependent aminotransferase family. NifS/IscS subfamily.</text>
</comment>
<dbReference type="PANTHER" id="PTHR11601:SF34">
    <property type="entry name" value="CYSTEINE DESULFURASE"/>
    <property type="match status" value="1"/>
</dbReference>
<organism evidence="13 14">
    <name type="scientific">Pyruvatibacter mobilis</name>
    <dbReference type="NCBI Taxonomy" id="1712261"/>
    <lineage>
        <taxon>Bacteria</taxon>
        <taxon>Pseudomonadati</taxon>
        <taxon>Pseudomonadota</taxon>
        <taxon>Alphaproteobacteria</taxon>
        <taxon>Hyphomicrobiales</taxon>
        <taxon>Parvibaculaceae</taxon>
        <taxon>Pyruvatibacter</taxon>
    </lineage>
</organism>
<dbReference type="GO" id="GO:0008483">
    <property type="term" value="F:transaminase activity"/>
    <property type="evidence" value="ECO:0007669"/>
    <property type="project" value="UniProtKB-KW"/>
</dbReference>
<dbReference type="GO" id="GO:0031071">
    <property type="term" value="F:cysteine desulfurase activity"/>
    <property type="evidence" value="ECO:0007669"/>
    <property type="project" value="UniProtKB-EC"/>
</dbReference>
<dbReference type="GeneID" id="300654958"/>
<keyword evidence="6" id="KW-0479">Metal-binding</keyword>
<dbReference type="GO" id="GO:0046872">
    <property type="term" value="F:metal ion binding"/>
    <property type="evidence" value="ECO:0007669"/>
    <property type="project" value="UniProtKB-KW"/>
</dbReference>
<gene>
    <name evidence="13" type="ORF">GTQ45_07495</name>
</gene>
<name>A0A845QBJ7_9HYPH</name>
<dbReference type="InterPro" id="IPR016454">
    <property type="entry name" value="Cysteine_dSase"/>
</dbReference>
<evidence type="ECO:0000313" key="13">
    <source>
        <dbReference type="EMBL" id="NBG95576.1"/>
    </source>
</evidence>
<dbReference type="SUPFAM" id="SSF53383">
    <property type="entry name" value="PLP-dependent transferases"/>
    <property type="match status" value="1"/>
</dbReference>
<dbReference type="InterPro" id="IPR015421">
    <property type="entry name" value="PyrdxlP-dep_Trfase_major"/>
</dbReference>
<evidence type="ECO:0000256" key="11">
    <source>
        <dbReference type="SAM" id="MobiDB-lite"/>
    </source>
</evidence>
<evidence type="ECO:0000256" key="2">
    <source>
        <dbReference type="ARBA" id="ARBA00003120"/>
    </source>
</evidence>
<evidence type="ECO:0000256" key="8">
    <source>
        <dbReference type="ARBA" id="ARBA00023004"/>
    </source>
</evidence>
<sequence length="400" mass="40734">MPQAATYLDYNATAPLRPQARDAMHAAMDVLAGGGNPSSVHRAGRMAHRLVEDARRDVAALALAVPDEVVFTSGGTEANSLAILGTLASGACDRLIVGATEHPSVLDTAKAAGVDLTILPVDADGVVSLEALDDTLSADPRPALVCVMASNNETGTVQPLPQIIERVSEAGGRVHVDAIQHAGKMGLSPLIGAHTMALSAHKIGGPQGTGALIIRGKGQVDPLLRGGGQELRRRAGTENVIGIAGFGAAARVAADDVPRHLSLAPLRDDLEARSLAIAAATGHAAAVICPAADRLPNTACLAFHGVKAETLLMALDLSGICVSSGSACSSGKVAQSHVLAAMGVRDGLAAGAIRVSMGWHTEAEDVDRFCAGLEQALKRIRPNEPGATATGSDAAARAER</sequence>
<evidence type="ECO:0000256" key="10">
    <source>
        <dbReference type="ARBA" id="ARBA00050776"/>
    </source>
</evidence>
<comment type="cofactor">
    <cofactor evidence="1">
        <name>pyridoxal 5'-phosphate</name>
        <dbReference type="ChEBI" id="CHEBI:597326"/>
    </cofactor>
</comment>
<keyword evidence="14" id="KW-1185">Reference proteome</keyword>
<dbReference type="EMBL" id="WXYQ01000005">
    <property type="protein sequence ID" value="NBG95576.1"/>
    <property type="molecule type" value="Genomic_DNA"/>
</dbReference>
<dbReference type="InterPro" id="IPR000192">
    <property type="entry name" value="Aminotrans_V_dom"/>
</dbReference>
<feature type="domain" description="Aminotransferase class V" evidence="12">
    <location>
        <begin position="6"/>
        <end position="369"/>
    </location>
</feature>
<dbReference type="PIRSF" id="PIRSF005572">
    <property type="entry name" value="NifS"/>
    <property type="match status" value="1"/>
</dbReference>
<evidence type="ECO:0000259" key="12">
    <source>
        <dbReference type="Pfam" id="PF00266"/>
    </source>
</evidence>
<evidence type="ECO:0000256" key="1">
    <source>
        <dbReference type="ARBA" id="ARBA00001933"/>
    </source>
</evidence>
<comment type="caution">
    <text evidence="13">The sequence shown here is derived from an EMBL/GenBank/DDBJ whole genome shotgun (WGS) entry which is preliminary data.</text>
</comment>
<proteinExistence type="inferred from homology"/>
<evidence type="ECO:0000256" key="7">
    <source>
        <dbReference type="ARBA" id="ARBA00022898"/>
    </source>
</evidence>
<dbReference type="OrthoDB" id="9808002at2"/>
<dbReference type="Pfam" id="PF00266">
    <property type="entry name" value="Aminotran_5"/>
    <property type="match status" value="1"/>
</dbReference>
<dbReference type="AlphaFoldDB" id="A0A845QBJ7"/>
<feature type="compositionally biased region" description="Low complexity" evidence="11">
    <location>
        <begin position="386"/>
        <end position="400"/>
    </location>
</feature>
<dbReference type="Gene3D" id="1.10.260.50">
    <property type="match status" value="1"/>
</dbReference>
<keyword evidence="9" id="KW-0411">Iron-sulfur</keyword>
<dbReference type="RefSeq" id="WP_160587519.1">
    <property type="nucleotide sequence ID" value="NZ_BMHN01000001.1"/>
</dbReference>
<accession>A0A845QBJ7</accession>
<evidence type="ECO:0000256" key="5">
    <source>
        <dbReference type="ARBA" id="ARBA00022679"/>
    </source>
</evidence>
<dbReference type="Proteomes" id="UP000470384">
    <property type="component" value="Unassembled WGS sequence"/>
</dbReference>
<dbReference type="Gene3D" id="3.90.1150.10">
    <property type="entry name" value="Aspartate Aminotransferase, domain 1"/>
    <property type="match status" value="1"/>
</dbReference>
<evidence type="ECO:0000313" key="14">
    <source>
        <dbReference type="Proteomes" id="UP000470384"/>
    </source>
</evidence>
<dbReference type="GO" id="GO:0051536">
    <property type="term" value="F:iron-sulfur cluster binding"/>
    <property type="evidence" value="ECO:0007669"/>
    <property type="project" value="UniProtKB-KW"/>
</dbReference>
<dbReference type="PANTHER" id="PTHR11601">
    <property type="entry name" value="CYSTEINE DESULFURYLASE FAMILY MEMBER"/>
    <property type="match status" value="1"/>
</dbReference>
<evidence type="ECO:0000256" key="9">
    <source>
        <dbReference type="ARBA" id="ARBA00023014"/>
    </source>
</evidence>
<comment type="catalytic activity">
    <reaction evidence="10">
        <text>(sulfur carrier)-H + L-cysteine = (sulfur carrier)-SH + L-alanine</text>
        <dbReference type="Rhea" id="RHEA:43892"/>
        <dbReference type="Rhea" id="RHEA-COMP:14737"/>
        <dbReference type="Rhea" id="RHEA-COMP:14739"/>
        <dbReference type="ChEBI" id="CHEBI:29917"/>
        <dbReference type="ChEBI" id="CHEBI:35235"/>
        <dbReference type="ChEBI" id="CHEBI:57972"/>
        <dbReference type="ChEBI" id="CHEBI:64428"/>
        <dbReference type="EC" id="2.8.1.7"/>
    </reaction>
</comment>
<comment type="function">
    <text evidence="2">Catalyzes the removal of elemental sulfur atoms from cysteine to produce alanine. Seems to participate in the biosynthesis of the nitrogenase metalloclusters by providing the inorganic sulfur required for the Fe-S core formation.</text>
</comment>
<evidence type="ECO:0000256" key="3">
    <source>
        <dbReference type="ARBA" id="ARBA00006490"/>
    </source>
</evidence>
<keyword evidence="13" id="KW-0032">Aminotransferase</keyword>
<feature type="region of interest" description="Disordered" evidence="11">
    <location>
        <begin position="381"/>
        <end position="400"/>
    </location>
</feature>
<evidence type="ECO:0000256" key="6">
    <source>
        <dbReference type="ARBA" id="ARBA00022723"/>
    </source>
</evidence>
<dbReference type="InterPro" id="IPR015422">
    <property type="entry name" value="PyrdxlP-dep_Trfase_small"/>
</dbReference>
<keyword evidence="8" id="KW-0408">Iron</keyword>
<keyword evidence="5 13" id="KW-0808">Transferase</keyword>
<protein>
    <recommendedName>
        <fullName evidence="4">Cysteine desulfurase</fullName>
    </recommendedName>
</protein>
<reference evidence="13 14" key="1">
    <citation type="journal article" date="2016" name="Int. J. Syst. Evol. Microbiol.">
        <title>Pyruvatibacter mobilis gen. nov., sp. nov., a marine bacterium from the culture broth of Picochlorum sp. 122.</title>
        <authorList>
            <person name="Wang G."/>
            <person name="Tang M."/>
            <person name="Wu H."/>
            <person name="Dai S."/>
            <person name="Li T."/>
            <person name="Chen C."/>
            <person name="He H."/>
            <person name="Fan J."/>
            <person name="Xiang W."/>
            <person name="Li X."/>
        </authorList>
    </citation>
    <scope>NUCLEOTIDE SEQUENCE [LARGE SCALE GENOMIC DNA]</scope>
    <source>
        <strain evidence="13 14">GYP-11</strain>
    </source>
</reference>
<dbReference type="InterPro" id="IPR015424">
    <property type="entry name" value="PyrdxlP-dep_Trfase"/>
</dbReference>
<evidence type="ECO:0000256" key="4">
    <source>
        <dbReference type="ARBA" id="ARBA00013558"/>
    </source>
</evidence>